<evidence type="ECO:0000313" key="5">
    <source>
        <dbReference type="EMBL" id="MBD0383239.1"/>
    </source>
</evidence>
<evidence type="ECO:0000256" key="1">
    <source>
        <dbReference type="ARBA" id="ARBA00009209"/>
    </source>
</evidence>
<dbReference type="Proteomes" id="UP000650466">
    <property type="component" value="Unassembled WGS sequence"/>
</dbReference>
<evidence type="ECO:0000256" key="4">
    <source>
        <dbReference type="SAM" id="Phobius"/>
    </source>
</evidence>
<dbReference type="AlphaFoldDB" id="A0A926KSE7"/>
<dbReference type="Gene3D" id="1.50.10.10">
    <property type="match status" value="1"/>
</dbReference>
<evidence type="ECO:0000256" key="3">
    <source>
        <dbReference type="ARBA" id="ARBA00023295"/>
    </source>
</evidence>
<dbReference type="Pfam" id="PF01270">
    <property type="entry name" value="Glyco_hydro_8"/>
    <property type="match status" value="1"/>
</dbReference>
<comment type="caution">
    <text evidence="5">The sequence shown here is derived from an EMBL/GenBank/DDBJ whole genome shotgun (WGS) entry which is preliminary data.</text>
</comment>
<keyword evidence="2" id="KW-0378">Hydrolase</keyword>
<dbReference type="GO" id="GO:0005975">
    <property type="term" value="P:carbohydrate metabolic process"/>
    <property type="evidence" value="ECO:0007669"/>
    <property type="project" value="InterPro"/>
</dbReference>
<proteinExistence type="inferred from homology"/>
<name>A0A926KSE7_9BACL</name>
<dbReference type="EMBL" id="JACVVD010000010">
    <property type="protein sequence ID" value="MBD0383239.1"/>
    <property type="molecule type" value="Genomic_DNA"/>
</dbReference>
<keyword evidence="3" id="KW-0326">Glycosidase</keyword>
<evidence type="ECO:0008006" key="7">
    <source>
        <dbReference type="Google" id="ProtNLM"/>
    </source>
</evidence>
<comment type="similarity">
    <text evidence="1">Belongs to the glycosyl hydrolase 8 (cellulase D) family.</text>
</comment>
<keyword evidence="6" id="KW-1185">Reference proteome</keyword>
<dbReference type="RefSeq" id="WP_188177023.1">
    <property type="nucleotide sequence ID" value="NZ_JACVVD010000010.1"/>
</dbReference>
<feature type="transmembrane region" description="Helical" evidence="4">
    <location>
        <begin position="7"/>
        <end position="24"/>
    </location>
</feature>
<sequence>MTLFKKGILSFSVILGALVIYTLLPFHNKYMIVPDASSQSQISQKRSLPGEQFILSHMINEDGTLRTYLKPSQSADPHTAAGHEALSESMGLWLQYAYEKGDLALFSQYTEVLKQSFLKSDGWIAWKAGPTSKPAVTNALVDDLRIAYALYKAGAKWQDESFKKTADTITKSVMKKQVVNSTFRDFYDIEKKWPSNVITLPYLDAYSIINLYEQSKISEDLYQKTKRFMIELPVKNGFYPFSYKVDEGRFEYQKQVNLLDQLFIESSRAKFGQTDSEFWAFLKQTFKDNRVLYGKYELETKKPSVEYESPSVYGMAIMVALEHNEIELAKDLYYRMIRFQTLNPASEYYGGYMNYQQLDTHIYDNLVPLLAERKLYNARVLQ</sequence>
<keyword evidence="4" id="KW-0472">Membrane</keyword>
<evidence type="ECO:0000256" key="2">
    <source>
        <dbReference type="ARBA" id="ARBA00022801"/>
    </source>
</evidence>
<reference evidence="5" key="1">
    <citation type="submission" date="2020-09" db="EMBL/GenBank/DDBJ databases">
        <title>Draft Genome Sequence of Paenibacillus sp. WST5.</title>
        <authorList>
            <person name="Bao Z."/>
        </authorList>
    </citation>
    <scope>NUCLEOTIDE SEQUENCE</scope>
    <source>
        <strain evidence="5">WST5</strain>
    </source>
</reference>
<evidence type="ECO:0000313" key="6">
    <source>
        <dbReference type="Proteomes" id="UP000650466"/>
    </source>
</evidence>
<dbReference type="InterPro" id="IPR012341">
    <property type="entry name" value="6hp_glycosidase-like_sf"/>
</dbReference>
<keyword evidence="4" id="KW-1133">Transmembrane helix</keyword>
<protein>
    <recommendedName>
        <fullName evidence="7">Glycosyl hydrolase</fullName>
    </recommendedName>
</protein>
<dbReference type="SUPFAM" id="SSF48208">
    <property type="entry name" value="Six-hairpin glycosidases"/>
    <property type="match status" value="1"/>
</dbReference>
<dbReference type="InterPro" id="IPR008928">
    <property type="entry name" value="6-hairpin_glycosidase_sf"/>
</dbReference>
<dbReference type="GO" id="GO:0004553">
    <property type="term" value="F:hydrolase activity, hydrolyzing O-glycosyl compounds"/>
    <property type="evidence" value="ECO:0007669"/>
    <property type="project" value="InterPro"/>
</dbReference>
<gene>
    <name evidence="5" type="ORF">ICC18_24320</name>
</gene>
<accession>A0A926KSE7</accession>
<organism evidence="5 6">
    <name type="scientific">Paenibacillus sedimenti</name>
    <dbReference type="NCBI Taxonomy" id="2770274"/>
    <lineage>
        <taxon>Bacteria</taxon>
        <taxon>Bacillati</taxon>
        <taxon>Bacillota</taxon>
        <taxon>Bacilli</taxon>
        <taxon>Bacillales</taxon>
        <taxon>Paenibacillaceae</taxon>
        <taxon>Paenibacillus</taxon>
    </lineage>
</organism>
<keyword evidence="4" id="KW-0812">Transmembrane</keyword>
<dbReference type="InterPro" id="IPR002037">
    <property type="entry name" value="Glyco_hydro_8"/>
</dbReference>